<evidence type="ECO:0000313" key="2">
    <source>
        <dbReference type="Proteomes" id="UP000054107"/>
    </source>
</evidence>
<dbReference type="Proteomes" id="UP000054107">
    <property type="component" value="Unassembled WGS sequence"/>
</dbReference>
<reference evidence="1 2" key="1">
    <citation type="submission" date="2014-09" db="EMBL/GenBank/DDBJ databases">
        <authorList>
            <person name="Ellenberger Sabrina"/>
        </authorList>
    </citation>
    <scope>NUCLEOTIDE SEQUENCE [LARGE SCALE GENOMIC DNA]</scope>
    <source>
        <strain evidence="1 2">CBS 412.66</strain>
    </source>
</reference>
<dbReference type="AlphaFoldDB" id="A0A0B7NP63"/>
<dbReference type="OrthoDB" id="2210056at2759"/>
<protein>
    <submittedName>
        <fullName evidence="1">Uncharacterized protein</fullName>
    </submittedName>
</protein>
<dbReference type="EMBL" id="LN733615">
    <property type="protein sequence ID" value="CEP17158.1"/>
    <property type="molecule type" value="Genomic_DNA"/>
</dbReference>
<keyword evidence="2" id="KW-1185">Reference proteome</keyword>
<sequence length="538" mass="61933">MNTIWDAATWLTANFTTRNGLPEFFIEGCYPCDHREKAENDYKDTVNALLNTTSDEGLKSWCTLMINSDFLVLKLTTTTTFWRVLTQNQTDKSQEDNILSTIFRYYKPKNNTKLPAEQPATTVPATRRKIIIQEPHVLIKAIKSLSESQFRHYNQLSERQKYFTMCGVNDVFELTDTKESSHLHVATEEQQRILCNKELEDLEYDQIGVIDDDLAILMKKRKFTDLNCALYSRLGQASSKDFTTLKIISYITETYVHYSSSLLPDVFNKLSEASVIIKFWSTIIETLFCKTKLIVNWGDTISYGPEKTNRKMDLRILYNLDNNSNDVANGEFGKSVSRNKYFEDKSKLVINGKCQLNNILKITHDPTIRVALLLIQGLQAELYSIRLLDNGLYVLERLKYFRFPRKSTYIADLNELIDGLSLLSALCLQTNQKYNDSLLEKEQMNSHAAYEVPSKQRLVSGCFDSKIFVLCYVIADAQLQRFQDRLAQITEVSCGFINNSFLNSTYLIHQYFTVLVRLCARCAQQYKPETDASHNGLS</sequence>
<evidence type="ECO:0000313" key="1">
    <source>
        <dbReference type="EMBL" id="CEP17158.1"/>
    </source>
</evidence>
<name>A0A0B7NP63_9FUNG</name>
<organism evidence="1 2">
    <name type="scientific">Parasitella parasitica</name>
    <dbReference type="NCBI Taxonomy" id="35722"/>
    <lineage>
        <taxon>Eukaryota</taxon>
        <taxon>Fungi</taxon>
        <taxon>Fungi incertae sedis</taxon>
        <taxon>Mucoromycota</taxon>
        <taxon>Mucoromycotina</taxon>
        <taxon>Mucoromycetes</taxon>
        <taxon>Mucorales</taxon>
        <taxon>Mucorineae</taxon>
        <taxon>Mucoraceae</taxon>
        <taxon>Parasitella</taxon>
    </lineage>
</organism>
<gene>
    <name evidence="1" type="primary">PARPA_11451.1 scaffold 44122</name>
</gene>
<proteinExistence type="predicted"/>
<accession>A0A0B7NP63</accession>